<sequence>MQKVKNVIKQFILTLCFTFFSGKLYAQEIVDDKSHENFQNLIQNFEDHEILKAINMNDDWLIYLSDSINLQNGLRGACRVESINEVIREFKIQEILLKNKKLDTLKFWDSEKLPRLNLIEKSNLNYSQYSLPIIHEDWAIIRFLHFSGKKKTEDSIFIFQKKDDYWERVCRLIMEATYVSK</sequence>
<keyword evidence="3" id="KW-1185">Reference proteome</keyword>
<organism evidence="2 3">
    <name type="scientific">Belliella alkalica</name>
    <dbReference type="NCBI Taxonomy" id="1730871"/>
    <lineage>
        <taxon>Bacteria</taxon>
        <taxon>Pseudomonadati</taxon>
        <taxon>Bacteroidota</taxon>
        <taxon>Cytophagia</taxon>
        <taxon>Cytophagales</taxon>
        <taxon>Cyclobacteriaceae</taxon>
        <taxon>Belliella</taxon>
    </lineage>
</organism>
<feature type="signal peptide" evidence="1">
    <location>
        <begin position="1"/>
        <end position="26"/>
    </location>
</feature>
<reference evidence="2" key="1">
    <citation type="submission" date="2022-03" db="EMBL/GenBank/DDBJ databases">
        <title>De novo assembled genomes of Belliella spp. (Cyclobacteriaceae) strains.</title>
        <authorList>
            <person name="Szabo A."/>
            <person name="Korponai K."/>
            <person name="Felfoldi T."/>
        </authorList>
    </citation>
    <scope>NUCLEOTIDE SEQUENCE</scope>
    <source>
        <strain evidence="2">DSM 111903</strain>
    </source>
</reference>
<comment type="caution">
    <text evidence="2">The sequence shown here is derived from an EMBL/GenBank/DDBJ whole genome shotgun (WGS) entry which is preliminary data.</text>
</comment>
<feature type="chain" id="PRO_5047253571" evidence="1">
    <location>
        <begin position="27"/>
        <end position="181"/>
    </location>
</feature>
<gene>
    <name evidence="2" type="ORF">MM213_07195</name>
</gene>
<protein>
    <submittedName>
        <fullName evidence="2">Uncharacterized protein</fullName>
    </submittedName>
</protein>
<evidence type="ECO:0000313" key="3">
    <source>
        <dbReference type="Proteomes" id="UP001165430"/>
    </source>
</evidence>
<dbReference type="EMBL" id="JAKZGO010000004">
    <property type="protein sequence ID" value="MCH7413262.1"/>
    <property type="molecule type" value="Genomic_DNA"/>
</dbReference>
<evidence type="ECO:0000313" key="2">
    <source>
        <dbReference type="EMBL" id="MCH7413262.1"/>
    </source>
</evidence>
<accession>A0ABS9VA13</accession>
<evidence type="ECO:0000256" key="1">
    <source>
        <dbReference type="SAM" id="SignalP"/>
    </source>
</evidence>
<name>A0ABS9VA13_9BACT</name>
<keyword evidence="1" id="KW-0732">Signal</keyword>
<dbReference type="Proteomes" id="UP001165430">
    <property type="component" value="Unassembled WGS sequence"/>
</dbReference>
<dbReference type="RefSeq" id="WP_241410859.1">
    <property type="nucleotide sequence ID" value="NZ_JAKZGO010000004.1"/>
</dbReference>
<proteinExistence type="predicted"/>